<name>A0A0P4RBY5_9ACTN</name>
<dbReference type="EMBL" id="BBNO01000007">
    <property type="protein sequence ID" value="GAO11082.1"/>
    <property type="molecule type" value="Genomic_DNA"/>
</dbReference>
<organism evidence="1 2">
    <name type="scientific">Streptomyces lydicamycinicus</name>
    <dbReference type="NCBI Taxonomy" id="1546107"/>
    <lineage>
        <taxon>Bacteria</taxon>
        <taxon>Bacillati</taxon>
        <taxon>Actinomycetota</taxon>
        <taxon>Actinomycetes</taxon>
        <taxon>Kitasatosporales</taxon>
        <taxon>Streptomycetaceae</taxon>
        <taxon>Streptomyces</taxon>
    </lineage>
</organism>
<gene>
    <name evidence="1" type="ORF">TPA0598_07_08060</name>
</gene>
<keyword evidence="2" id="KW-1185">Reference proteome</keyword>
<reference evidence="2" key="1">
    <citation type="submission" date="2014-09" db="EMBL/GenBank/DDBJ databases">
        <title>Whole genome shotgun sequence of Streptomyces sp. NBRC 110027.</title>
        <authorList>
            <person name="Komaki H."/>
            <person name="Ichikawa N."/>
            <person name="Katano-Makiyama Y."/>
            <person name="Hosoyama A."/>
            <person name="Hashimoto M."/>
            <person name="Uohara A."/>
            <person name="Kitahashi Y."/>
            <person name="Ohji S."/>
            <person name="Kimura A."/>
            <person name="Yamazoe A."/>
            <person name="Igarashi Y."/>
            <person name="Fujita N."/>
        </authorList>
    </citation>
    <scope>NUCLEOTIDE SEQUENCE [LARGE SCALE GENOMIC DNA]</scope>
    <source>
        <strain evidence="2">NBRC 110027</strain>
    </source>
</reference>
<sequence>MGRNGWPARRPGKSRRDAGLVAVVSRAPGTDKDAVVLVFAEACTQAIDRAKGPDRYDDW</sequence>
<evidence type="ECO:0000313" key="2">
    <source>
        <dbReference type="Proteomes" id="UP000048965"/>
    </source>
</evidence>
<dbReference type="Proteomes" id="UP000048965">
    <property type="component" value="Unassembled WGS sequence"/>
</dbReference>
<proteinExistence type="predicted"/>
<accession>A0A0P4RBY5</accession>
<evidence type="ECO:0000313" key="1">
    <source>
        <dbReference type="EMBL" id="GAO11082.1"/>
    </source>
</evidence>
<dbReference type="AlphaFoldDB" id="A0A0P4RBY5"/>
<protein>
    <submittedName>
        <fullName evidence="1">Uncharacterized protein</fullName>
    </submittedName>
</protein>
<comment type="caution">
    <text evidence="1">The sequence shown here is derived from an EMBL/GenBank/DDBJ whole genome shotgun (WGS) entry which is preliminary data.</text>
</comment>
<reference evidence="1 2" key="2">
    <citation type="journal article" date="2015" name="Stand. Genomic Sci.">
        <title>Draft genome sequence of marine-derived Streptomyces sp. TP-A0598, a producer of anti-MRSA antibiotic lydicamycins.</title>
        <authorList>
            <person name="Komaki H."/>
            <person name="Ichikawa N."/>
            <person name="Hosoyama A."/>
            <person name="Fujita N."/>
            <person name="Igarashi Y."/>
        </authorList>
    </citation>
    <scope>NUCLEOTIDE SEQUENCE [LARGE SCALE GENOMIC DNA]</scope>
    <source>
        <strain evidence="1 2">NBRC 110027</strain>
    </source>
</reference>